<keyword evidence="3 5" id="KW-0863">Zinc-finger</keyword>
<feature type="coiled-coil region" evidence="6">
    <location>
        <begin position="272"/>
        <end position="306"/>
    </location>
</feature>
<evidence type="ECO:0000259" key="8">
    <source>
        <dbReference type="PROSITE" id="PS50103"/>
    </source>
</evidence>
<feature type="domain" description="C3H1-type" evidence="8">
    <location>
        <begin position="62"/>
        <end position="83"/>
    </location>
</feature>
<keyword evidence="4 5" id="KW-0862">Zinc</keyword>
<dbReference type="Proteomes" id="UP000639338">
    <property type="component" value="Unassembled WGS sequence"/>
</dbReference>
<dbReference type="InterPro" id="IPR000571">
    <property type="entry name" value="Znf_CCCH"/>
</dbReference>
<feature type="region of interest" description="Disordered" evidence="7">
    <location>
        <begin position="399"/>
        <end position="420"/>
    </location>
</feature>
<proteinExistence type="predicted"/>
<evidence type="ECO:0000313" key="10">
    <source>
        <dbReference type="Proteomes" id="UP000639338"/>
    </source>
</evidence>
<feature type="compositionally biased region" description="Low complexity" evidence="7">
    <location>
        <begin position="403"/>
        <end position="417"/>
    </location>
</feature>
<dbReference type="OrthoDB" id="250836at2759"/>
<evidence type="ECO:0000256" key="5">
    <source>
        <dbReference type="PROSITE-ProRule" id="PRU00723"/>
    </source>
</evidence>
<dbReference type="EMBL" id="JACMRX010000002">
    <property type="protein sequence ID" value="KAF7994888.1"/>
    <property type="molecule type" value="Genomic_DNA"/>
</dbReference>
<feature type="domain" description="C3H1-type" evidence="8">
    <location>
        <begin position="25"/>
        <end position="52"/>
    </location>
</feature>
<feature type="compositionally biased region" description="Low complexity" evidence="7">
    <location>
        <begin position="143"/>
        <end position="167"/>
    </location>
</feature>
<dbReference type="GO" id="GO:0003723">
    <property type="term" value="F:RNA binding"/>
    <property type="evidence" value="ECO:0007669"/>
    <property type="project" value="TreeGrafter"/>
</dbReference>
<dbReference type="GO" id="GO:0008270">
    <property type="term" value="F:zinc ion binding"/>
    <property type="evidence" value="ECO:0007669"/>
    <property type="project" value="UniProtKB-KW"/>
</dbReference>
<evidence type="ECO:0000256" key="7">
    <source>
        <dbReference type="SAM" id="MobiDB-lite"/>
    </source>
</evidence>
<evidence type="ECO:0000256" key="3">
    <source>
        <dbReference type="ARBA" id="ARBA00022771"/>
    </source>
</evidence>
<dbReference type="GO" id="GO:0043484">
    <property type="term" value="P:regulation of RNA splicing"/>
    <property type="evidence" value="ECO:0007669"/>
    <property type="project" value="TreeGrafter"/>
</dbReference>
<organism evidence="9 10">
    <name type="scientific">Aphidius gifuensis</name>
    <name type="common">Parasitoid wasp</name>
    <dbReference type="NCBI Taxonomy" id="684658"/>
    <lineage>
        <taxon>Eukaryota</taxon>
        <taxon>Metazoa</taxon>
        <taxon>Ecdysozoa</taxon>
        <taxon>Arthropoda</taxon>
        <taxon>Hexapoda</taxon>
        <taxon>Insecta</taxon>
        <taxon>Pterygota</taxon>
        <taxon>Neoptera</taxon>
        <taxon>Endopterygota</taxon>
        <taxon>Hymenoptera</taxon>
        <taxon>Apocrita</taxon>
        <taxon>Ichneumonoidea</taxon>
        <taxon>Braconidae</taxon>
        <taxon>Aphidiinae</taxon>
        <taxon>Aphidius</taxon>
    </lineage>
</organism>
<sequence>MKRKLEEFQIVNKMAGGTSTSNGDSSQNRICRDFLRNVCHRGKRCKYIHERTHDNPIDEYTFCHDYQNGMCNWPGCKFLHCTENEEKHFRTTGELPAHIINRIKNINNDVNKIELPVCKDFIKGSCQRLNCKFRHYKKDEVQNNNTNNNINNNNNNNNNNSNCSNTIQPHINPPRSQQHFNGNNNNNVNGDQRHFEEDRNYHWQIEDQHPMIINSGYNASPHPGDYLSPPEPKRRIISGETVLHFETSPQLVGQQITSGYYYPVIARNEARSFVLEDENSLLRKKIDELKKKVSDLTATNEFLLDQNAQLRMSGKRTTSVTAVTVPAVTITPTQAPTPQQMVNAAVAAGTLRTVTASVATVPVSIATVTPVSIAAVSMAPVSIPQPIVTMAQQTITMSGVGPQQNNQQQQNSQQTNNLPLSLSGATGLSYPIMTQELRPVLQ</sequence>
<keyword evidence="6" id="KW-0175">Coiled coil</keyword>
<dbReference type="Gene3D" id="3.30.1370.210">
    <property type="match status" value="2"/>
</dbReference>
<keyword evidence="10" id="KW-1185">Reference proteome</keyword>
<feature type="region of interest" description="Disordered" evidence="7">
    <location>
        <begin position="142"/>
        <end position="187"/>
    </location>
</feature>
<dbReference type="AlphaFoldDB" id="A0A834XWM7"/>
<feature type="zinc finger region" description="C3H1-type" evidence="5">
    <location>
        <begin position="112"/>
        <end position="138"/>
    </location>
</feature>
<feature type="zinc finger region" description="C3H1-type" evidence="5">
    <location>
        <begin position="62"/>
        <end position="83"/>
    </location>
</feature>
<name>A0A834XWM7_APHGI</name>
<feature type="zinc finger region" description="C3H1-type" evidence="5">
    <location>
        <begin position="25"/>
        <end position="52"/>
    </location>
</feature>
<accession>A0A834XWM7</accession>
<keyword evidence="2" id="KW-0677">Repeat</keyword>
<gene>
    <name evidence="9" type="ORF">HCN44_004360</name>
</gene>
<dbReference type="PANTHER" id="PTHR12675">
    <property type="entry name" value="MUSCLEBLIND-LIKE PROTEIN"/>
    <property type="match status" value="1"/>
</dbReference>
<evidence type="ECO:0000256" key="1">
    <source>
        <dbReference type="ARBA" id="ARBA00022723"/>
    </source>
</evidence>
<evidence type="ECO:0000256" key="2">
    <source>
        <dbReference type="ARBA" id="ARBA00022737"/>
    </source>
</evidence>
<dbReference type="SMART" id="SM00356">
    <property type="entry name" value="ZnF_C3H1"/>
    <property type="match status" value="3"/>
</dbReference>
<keyword evidence="1 5" id="KW-0479">Metal-binding</keyword>
<dbReference type="PANTHER" id="PTHR12675:SF6">
    <property type="entry name" value="ZINC FINGER CCCH DOMAIN-CONTAINING PROTEIN 10"/>
    <property type="match status" value="1"/>
</dbReference>
<dbReference type="PROSITE" id="PS50103">
    <property type="entry name" value="ZF_C3H1"/>
    <property type="match status" value="3"/>
</dbReference>
<evidence type="ECO:0000256" key="4">
    <source>
        <dbReference type="ARBA" id="ARBA00022833"/>
    </source>
</evidence>
<dbReference type="CDD" id="cd14686">
    <property type="entry name" value="bZIP"/>
    <property type="match status" value="1"/>
</dbReference>
<protein>
    <recommendedName>
        <fullName evidence="8">C3H1-type domain-containing protein</fullName>
    </recommendedName>
</protein>
<comment type="caution">
    <text evidence="9">The sequence shown here is derived from an EMBL/GenBank/DDBJ whole genome shotgun (WGS) entry which is preliminary data.</text>
</comment>
<reference evidence="9 10" key="1">
    <citation type="submission" date="2020-08" db="EMBL/GenBank/DDBJ databases">
        <title>Aphidius gifuensis genome sequencing and assembly.</title>
        <authorList>
            <person name="Du Z."/>
        </authorList>
    </citation>
    <scope>NUCLEOTIDE SEQUENCE [LARGE SCALE GENOMIC DNA]</scope>
    <source>
        <strain evidence="9">YNYX2018</strain>
        <tissue evidence="9">Adults</tissue>
    </source>
</reference>
<evidence type="ECO:0000313" key="9">
    <source>
        <dbReference type="EMBL" id="KAF7994888.1"/>
    </source>
</evidence>
<feature type="domain" description="C3H1-type" evidence="8">
    <location>
        <begin position="112"/>
        <end position="138"/>
    </location>
</feature>
<evidence type="ECO:0000256" key="6">
    <source>
        <dbReference type="SAM" id="Coils"/>
    </source>
</evidence>
<dbReference type="Pfam" id="PF00642">
    <property type="entry name" value="zf-CCCH"/>
    <property type="match status" value="1"/>
</dbReference>